<accession>A0A0J8B0Q0</accession>
<reference evidence="2 3" key="1">
    <citation type="journal article" date="2015" name="G3 (Bethesda)">
        <title>Insights into Ongoing Evolution of the Hexachlorocyclohexane Catabolic Pathway from Comparative Genomics of Ten Sphingomonadaceae Strains.</title>
        <authorList>
            <person name="Pearce S.L."/>
            <person name="Oakeshott J.G."/>
            <person name="Pandey G."/>
        </authorList>
    </citation>
    <scope>NUCLEOTIDE SEQUENCE [LARGE SCALE GENOMIC DNA]</scope>
    <source>
        <strain evidence="2 3">LL02</strain>
    </source>
</reference>
<sequence>MGLDYRDLSLGEYLEALEAHNEAHQSEGSGNGSVDPDRLRRFMDTHRAS</sequence>
<gene>
    <name evidence="2" type="ORF">V474_07710</name>
</gene>
<organism evidence="2 3">
    <name type="scientific">Novosphingobium barchaimii LL02</name>
    <dbReference type="NCBI Taxonomy" id="1114963"/>
    <lineage>
        <taxon>Bacteria</taxon>
        <taxon>Pseudomonadati</taxon>
        <taxon>Pseudomonadota</taxon>
        <taxon>Alphaproteobacteria</taxon>
        <taxon>Sphingomonadales</taxon>
        <taxon>Sphingomonadaceae</taxon>
        <taxon>Novosphingobium</taxon>
    </lineage>
</organism>
<dbReference type="EMBL" id="JACU01000002">
    <property type="protein sequence ID" value="KMS59975.1"/>
    <property type="molecule type" value="Genomic_DNA"/>
</dbReference>
<evidence type="ECO:0000256" key="1">
    <source>
        <dbReference type="SAM" id="MobiDB-lite"/>
    </source>
</evidence>
<proteinExistence type="predicted"/>
<keyword evidence="3" id="KW-1185">Reference proteome</keyword>
<name>A0A0J8B0Q0_9SPHN</name>
<feature type="compositionally biased region" description="Basic and acidic residues" evidence="1">
    <location>
        <begin position="35"/>
        <end position="49"/>
    </location>
</feature>
<dbReference type="AlphaFoldDB" id="A0A0J8B0Q0"/>
<evidence type="ECO:0000313" key="2">
    <source>
        <dbReference type="EMBL" id="KMS59975.1"/>
    </source>
</evidence>
<protein>
    <submittedName>
        <fullName evidence="2">Uncharacterized protein</fullName>
    </submittedName>
</protein>
<feature type="region of interest" description="Disordered" evidence="1">
    <location>
        <begin position="20"/>
        <end position="49"/>
    </location>
</feature>
<dbReference type="PATRIC" id="fig|1114963.3.peg.440"/>
<evidence type="ECO:0000313" key="3">
    <source>
        <dbReference type="Proteomes" id="UP000052268"/>
    </source>
</evidence>
<comment type="caution">
    <text evidence="2">The sequence shown here is derived from an EMBL/GenBank/DDBJ whole genome shotgun (WGS) entry which is preliminary data.</text>
</comment>
<dbReference type="Proteomes" id="UP000052268">
    <property type="component" value="Unassembled WGS sequence"/>
</dbReference>